<dbReference type="EMBL" id="BBSA01000004">
    <property type="protein sequence ID" value="GAM61880.1"/>
    <property type="molecule type" value="Genomic_DNA"/>
</dbReference>
<comment type="caution">
    <text evidence="2">The sequence shown here is derived from an EMBL/GenBank/DDBJ whole genome shotgun (WGS) entry which is preliminary data.</text>
</comment>
<organism evidence="2 3">
    <name type="scientific">Vibrio ishigakensis</name>
    <dbReference type="NCBI Taxonomy" id="1481914"/>
    <lineage>
        <taxon>Bacteria</taxon>
        <taxon>Pseudomonadati</taxon>
        <taxon>Pseudomonadota</taxon>
        <taxon>Gammaproteobacteria</taxon>
        <taxon>Vibrionales</taxon>
        <taxon>Vibrionaceae</taxon>
        <taxon>Vibrio</taxon>
    </lineage>
</organism>
<accession>A0A0B8P534</accession>
<protein>
    <submittedName>
        <fullName evidence="2">Uncharacterized protein</fullName>
    </submittedName>
</protein>
<feature type="signal peptide" evidence="1">
    <location>
        <begin position="1"/>
        <end position="22"/>
    </location>
</feature>
<keyword evidence="1" id="KW-0732">Signal</keyword>
<reference evidence="2 3" key="1">
    <citation type="submission" date="2015-01" db="EMBL/GenBank/DDBJ databases">
        <title>Vibrio sp. C5 JCM 19232 whole genome shotgun sequence.</title>
        <authorList>
            <person name="Sawabe T."/>
            <person name="Meirelles P."/>
            <person name="Feng G."/>
            <person name="Sayaka M."/>
            <person name="Hattori M."/>
            <person name="Ohkuma M."/>
        </authorList>
    </citation>
    <scope>NUCLEOTIDE SEQUENCE [LARGE SCALE GENOMIC DNA]</scope>
    <source>
        <strain evidence="2 3">JCM19232</strain>
    </source>
</reference>
<dbReference type="AlphaFoldDB" id="A0A0B8P534"/>
<name>A0A0B8P534_9VIBR</name>
<evidence type="ECO:0000256" key="1">
    <source>
        <dbReference type="SAM" id="SignalP"/>
    </source>
</evidence>
<feature type="chain" id="PRO_5002136770" evidence="1">
    <location>
        <begin position="23"/>
        <end position="163"/>
    </location>
</feature>
<evidence type="ECO:0000313" key="3">
    <source>
        <dbReference type="Proteomes" id="UP000031670"/>
    </source>
</evidence>
<gene>
    <name evidence="2" type="ORF">JCM19232_6185</name>
</gene>
<dbReference type="Proteomes" id="UP000031670">
    <property type="component" value="Unassembled WGS sequence"/>
</dbReference>
<sequence>MNKKLVLCALTAAIGVGAGYFAANYSKSHLSGAYYGKTASVNQSKLGLIVNQPNVKVEFKSNQEYDLLYLTNKLVGFSSGGEYLVTGNSISLQENRHDKIVPDRDLEFYEKVMISGGAILSNDSMDYLNIGDNEFLLISEYGMLHFCKGNPCEELEVYSKFSD</sequence>
<reference evidence="2 3" key="2">
    <citation type="submission" date="2015-01" db="EMBL/GenBank/DDBJ databases">
        <authorList>
            <consortium name="NBRP consortium"/>
            <person name="Sawabe T."/>
            <person name="Meirelles P."/>
            <person name="Feng G."/>
            <person name="Sayaka M."/>
            <person name="Hattori M."/>
            <person name="Ohkuma M."/>
        </authorList>
    </citation>
    <scope>NUCLEOTIDE SEQUENCE [LARGE SCALE GENOMIC DNA]</scope>
    <source>
        <strain evidence="2 3">JCM19232</strain>
    </source>
</reference>
<proteinExistence type="predicted"/>
<evidence type="ECO:0000313" key="2">
    <source>
        <dbReference type="EMBL" id="GAM61880.1"/>
    </source>
</evidence>